<protein>
    <submittedName>
        <fullName evidence="2">Uncharacterized protein</fullName>
    </submittedName>
</protein>
<feature type="compositionally biased region" description="Basic and acidic residues" evidence="1">
    <location>
        <begin position="676"/>
        <end position="686"/>
    </location>
</feature>
<organism evidence="2 3">
    <name type="scientific">Candidatus Woesebacteria bacterium RBG_13_46_13</name>
    <dbReference type="NCBI Taxonomy" id="1802479"/>
    <lineage>
        <taxon>Bacteria</taxon>
        <taxon>Candidatus Woeseibacteriota</taxon>
    </lineage>
</organism>
<reference evidence="2 3" key="1">
    <citation type="journal article" date="2016" name="Nat. Commun.">
        <title>Thousands of microbial genomes shed light on interconnected biogeochemical processes in an aquifer system.</title>
        <authorList>
            <person name="Anantharaman K."/>
            <person name="Brown C.T."/>
            <person name="Hug L.A."/>
            <person name="Sharon I."/>
            <person name="Castelle C.J."/>
            <person name="Probst A.J."/>
            <person name="Thomas B.C."/>
            <person name="Singh A."/>
            <person name="Wilkins M.J."/>
            <person name="Karaoz U."/>
            <person name="Brodie E.L."/>
            <person name="Williams K.H."/>
            <person name="Hubbard S.S."/>
            <person name="Banfield J.F."/>
        </authorList>
    </citation>
    <scope>NUCLEOTIDE SEQUENCE [LARGE SCALE GENOMIC DNA]</scope>
</reference>
<evidence type="ECO:0000256" key="1">
    <source>
        <dbReference type="SAM" id="MobiDB-lite"/>
    </source>
</evidence>
<gene>
    <name evidence="2" type="ORF">A2Y68_03550</name>
</gene>
<evidence type="ECO:0000313" key="3">
    <source>
        <dbReference type="Proteomes" id="UP000176778"/>
    </source>
</evidence>
<proteinExistence type="predicted"/>
<sequence>MSKEASLGPGMSAEIGRVNATLVDDIDLSAPSYYRPVWPESDLQGVISDLEARKKRVESQTEGKDAEILKAQLRAIDYLYAKGDEAIDGNVANPLVDLVCLLSTLGDSKQSRSTLQLAIEGAPMPLPYISKVDKTQKPEQRTYLEEEGGTKEFRTISRFNRQLSTVIRSLYVLGEAAKHHPLIVEATLSDYAQKFAGGKNEVAGTAMGLLEMLHVLGLTYDKRFYSLAEQLRGTILDKVADYTELKKKYGYSIVGDRVFWHQGEVEVETRRKMSYLKREGAHEVVIRKKIRLDIPLVPNWQNVSKKRQEIIRTLRGLTLFNSIKASAVNFTQEKAVKRVVSDRMKKADLTVQKRDIERKEVDRLQGIWRSFIEDEISEDTTIGAGEVKLISKATKLILAYFEKDDSLSQKAKTNIRVAEGNDGAYYNIDVAELAKDPVFAWILALRNPYVRQAFGQALAENGDSAESFFLLLKVMAYEVLRKSLSKREHNFLFDPNYPQKIDAKSLQELFSSIEELAKDYVPNIAEIAKNVVALGDSQIQDLLEPENLKKYRAKLASLTYKRILDLFWKDKSRAFTDQDKKKVISLVKTIAYAGVFSLLTALLSKGLVGIAEWSADKNTERQQAEAARLVALALVEGKEQELINFRVSQMNAAQASVAEQIHREMERQNSGNSFRSAEEETRRAAEENRIPGEMGDRVPDAIRQDGDPLPPESERFGLTGFGRIYHLPESMHITEGDPVGYFPWDINVQEWAYPDINTLDMFWGEVEPFSATVVVDSIDNLTLDFAPDQLAYSMNGVNPEMYPPIGWRFVAVYQEGGKQPMLGPLGELYYGYDNLDNIPQRAVYVLEQVAMESLDPKINLLQGIDAGHYWPYFSHRSAEDLVTKLAGDPILQEIYGNFIDEVTQLYRRQAAIPDQEYLRQYSDIGIRYATQYANYTAQSRYYALGFQITPHDYYAWDSLTSLADEPENGYFCSVAAFAFRDFMSAAGIMTGNQPGIALHNFQGHLWGGMGHMNSIVFLPDGRVLEVDMTPYATERTPQSDLEWLTGRIVTEEDIRLAIEQSTANRESAQTEAPVEDEDAVRRMVAEDNRIRRLTESAAYISDAVFNQHLGVIISNSEGITEREIVLRAQNTGDIETLTQDGLEYMLLRRIATNAQRVLRDSPSMLDIQSGRANADEVYREYRELELVLADTVSLKDVLLLSDTEISSRLEAMEHTSRSLLSDMETVGRNLIDEGRRHAEELAEYERTYREYYERTGRIPGEVSEEDRAWDNIEMQRARNAWLERTEIGDQDFQYLDESLLERLESDLGMFLNDLSLRIGDERSSRVERADLPAGVPSVDDYSTLATQASEIGQLIRNREDLYSQFDQSAREDLAQLPSSLFRLRGMFAGTSGLSDEEQQTEAIKALGLVRRLNRAVENIRNPQTPVPEQQPEREHRDLLTSEQINDIMDTSAKLAVSASALAFAYLGLRIYKSTKSHKERMEQLKKSFSAKGTLTSVEKDIALSTVGHVCHLAYDKKFPQKAASVLGLIEHYSPTRHDAAVRWLLNEGADVLMGADVKGSYYHLAELANGRARGASAQEIRRYFPEVIVKGLSKVDTHSRNGNNGEPDTSLVEVPHEFHVIYGVSSLLLNSAIVSLHDDVLGRLGMVKSKTQQAIPYKIDDFGDLLREKYLEGTIPETAMPLANTIYFILRGQGEIETKPVLSD</sequence>
<feature type="region of interest" description="Disordered" evidence="1">
    <location>
        <begin position="665"/>
        <end position="686"/>
    </location>
</feature>
<dbReference type="EMBL" id="MGFR01000003">
    <property type="protein sequence ID" value="OGM09672.1"/>
    <property type="molecule type" value="Genomic_DNA"/>
</dbReference>
<dbReference type="Proteomes" id="UP000176778">
    <property type="component" value="Unassembled WGS sequence"/>
</dbReference>
<dbReference type="STRING" id="1802479.A2Y68_03550"/>
<comment type="caution">
    <text evidence="2">The sequence shown here is derived from an EMBL/GenBank/DDBJ whole genome shotgun (WGS) entry which is preliminary data.</text>
</comment>
<name>A0A1F7X3M0_9BACT</name>
<accession>A0A1F7X3M0</accession>
<evidence type="ECO:0000313" key="2">
    <source>
        <dbReference type="EMBL" id="OGM09672.1"/>
    </source>
</evidence>